<dbReference type="GO" id="GO:0039666">
    <property type="term" value="P:virion attachment to host cell pilus"/>
    <property type="evidence" value="ECO:0007669"/>
    <property type="project" value="UniProtKB-KW"/>
</dbReference>
<sequence length="391" mass="44097">MSRDYVFIPQSRFESQIHNGALVRYQQSGNAYKEISRSPLAKSPKNLAGWRSPLPYKCTVTDYNPLYGYLERRLKNDWEETFYLIERYEGGLDLLYSGVMPSLSGSDMEMPGSNDTNRAEVECLLKVRDMSINLLQVFAERQKTIDLIFERTTRLVKAYKAAKRGKFRDAAKALGVDKKGKKTASSWLELQYGWLPLMSDIYGGYEAITGRRAQKGMLFNVKRTVNSSKTRTVTQSTETWNSIANIQTKQWTKVSLWYTVEYEALAEASKVGLLNPLEIAWELTPWSFVLDWIVPVGNVLGALSATSGCTFKGGTLTRGYDATLDCQVIPRTTHSFGQYIERSGDIKGGIKVFNMDRQVYTGSPTPTLYIKNPLSVGHALNAIALLRGFFK</sequence>
<keyword evidence="1" id="KW-0946">Virion</keyword>
<organism evidence="3">
    <name type="scientific">Changjiang levi-like virus 3</name>
    <dbReference type="NCBI Taxonomy" id="1922775"/>
    <lineage>
        <taxon>Viruses</taxon>
        <taxon>Riboviria</taxon>
    </lineage>
</organism>
<proteinExistence type="inferred from homology"/>
<evidence type="ECO:0008006" key="4">
    <source>
        <dbReference type="Google" id="ProtNLM"/>
    </source>
</evidence>
<comment type="similarity">
    <text evidence="2">Belongs to the Leviviricetes maturation protein family.</text>
</comment>
<accession>A0A1L3KI40</accession>
<name>A0A1L3KI40_9VIRU</name>
<keyword evidence="1" id="KW-1160">Virus entry into host cell</keyword>
<dbReference type="EMBL" id="KX883525">
    <property type="protein sequence ID" value="APG77117.1"/>
    <property type="molecule type" value="Genomic_RNA"/>
</dbReference>
<evidence type="ECO:0000256" key="2">
    <source>
        <dbReference type="ARBA" id="ARBA00035110"/>
    </source>
</evidence>
<dbReference type="Pfam" id="PF03863">
    <property type="entry name" value="Phage_mat-A"/>
    <property type="match status" value="1"/>
</dbReference>
<keyword evidence="1" id="KW-0945">Host-virus interaction</keyword>
<keyword evidence="1" id="KW-1175">Viral attachment to host cell pilus</keyword>
<keyword evidence="1" id="KW-1161">Viral attachment to host cell</keyword>
<reference evidence="3" key="1">
    <citation type="journal article" date="2016" name="Nature">
        <title>Redefining the invertebrate RNA virosphere.</title>
        <authorList>
            <person name="Shi M."/>
            <person name="Lin X.D."/>
            <person name="Tian J.H."/>
            <person name="Chen L.J."/>
            <person name="Chen X."/>
            <person name="Li C.X."/>
            <person name="Qin X.C."/>
            <person name="Li J."/>
            <person name="Cao J.P."/>
            <person name="Eden J.S."/>
            <person name="Buchmann J."/>
            <person name="Wang W."/>
            <person name="Xu J."/>
            <person name="Holmes E.C."/>
            <person name="Zhang Y.Z."/>
        </authorList>
    </citation>
    <scope>NUCLEOTIDE SEQUENCE</scope>
    <source>
        <strain evidence="3">CJLX29558</strain>
    </source>
</reference>
<evidence type="ECO:0000256" key="1">
    <source>
        <dbReference type="ARBA" id="ARBA00023104"/>
    </source>
</evidence>
<evidence type="ECO:0000313" key="3">
    <source>
        <dbReference type="EMBL" id="APG77117.1"/>
    </source>
</evidence>
<protein>
    <recommendedName>
        <fullName evidence="4">Maturation protein</fullName>
    </recommendedName>
</protein>
<dbReference type="InterPro" id="IPR005563">
    <property type="entry name" value="A_protein"/>
</dbReference>